<keyword evidence="6" id="KW-0813">Transport</keyword>
<dbReference type="Proteomes" id="UP000620133">
    <property type="component" value="Chromosome"/>
</dbReference>
<keyword evidence="3 6" id="KW-0812">Transmembrane</keyword>
<dbReference type="RefSeq" id="WP_176238832.1">
    <property type="nucleotide sequence ID" value="NZ_AP024412.1"/>
</dbReference>
<evidence type="ECO:0000313" key="7">
    <source>
        <dbReference type="EMBL" id="BCR36352.1"/>
    </source>
</evidence>
<reference evidence="7" key="1">
    <citation type="submission" date="2021-01" db="EMBL/GenBank/DDBJ databases">
        <title>Draft genome sequence of Acholeplasmataceae bacterium strain Mahy22.</title>
        <authorList>
            <person name="Watanabe M."/>
            <person name="Kojima H."/>
            <person name="Fukui M."/>
        </authorList>
    </citation>
    <scope>NUCLEOTIDE SEQUENCE</scope>
    <source>
        <strain evidence="7">Mahy22</strain>
    </source>
</reference>
<organism evidence="7 8">
    <name type="scientific">Mariniplasma anaerobium</name>
    <dbReference type="NCBI Taxonomy" id="2735436"/>
    <lineage>
        <taxon>Bacteria</taxon>
        <taxon>Bacillati</taxon>
        <taxon>Mycoplasmatota</taxon>
        <taxon>Mollicutes</taxon>
        <taxon>Acholeplasmatales</taxon>
        <taxon>Acholeplasmataceae</taxon>
        <taxon>Mariniplasma</taxon>
    </lineage>
</organism>
<evidence type="ECO:0000256" key="5">
    <source>
        <dbReference type="ARBA" id="ARBA00023136"/>
    </source>
</evidence>
<evidence type="ECO:0000256" key="2">
    <source>
        <dbReference type="ARBA" id="ARBA00008034"/>
    </source>
</evidence>
<dbReference type="SUPFAM" id="SSF81345">
    <property type="entry name" value="ABC transporter involved in vitamin B12 uptake, BtuC"/>
    <property type="match status" value="1"/>
</dbReference>
<keyword evidence="4" id="KW-1133">Transmembrane helix</keyword>
<comment type="similarity">
    <text evidence="2 6">Belongs to the ABC-3 integral membrane protein family.</text>
</comment>
<evidence type="ECO:0000256" key="3">
    <source>
        <dbReference type="ARBA" id="ARBA00022692"/>
    </source>
</evidence>
<evidence type="ECO:0000256" key="1">
    <source>
        <dbReference type="ARBA" id="ARBA00004141"/>
    </source>
</evidence>
<keyword evidence="5" id="KW-0472">Membrane</keyword>
<dbReference type="Gene3D" id="1.10.3470.10">
    <property type="entry name" value="ABC transporter involved in vitamin B12 uptake, BtuC"/>
    <property type="match status" value="1"/>
</dbReference>
<dbReference type="GO" id="GO:0010043">
    <property type="term" value="P:response to zinc ion"/>
    <property type="evidence" value="ECO:0007669"/>
    <property type="project" value="TreeGrafter"/>
</dbReference>
<evidence type="ECO:0000256" key="6">
    <source>
        <dbReference type="RuleBase" id="RU003943"/>
    </source>
</evidence>
<keyword evidence="8" id="KW-1185">Reference proteome</keyword>
<dbReference type="KEGG" id="manr:MPAN_012450"/>
<dbReference type="EMBL" id="AP024412">
    <property type="protein sequence ID" value="BCR36352.1"/>
    <property type="molecule type" value="Genomic_DNA"/>
</dbReference>
<dbReference type="PANTHER" id="PTHR30477">
    <property type="entry name" value="ABC-TRANSPORTER METAL-BINDING PROTEIN"/>
    <property type="match status" value="1"/>
</dbReference>
<gene>
    <name evidence="7" type="ORF">MPAN_012450</name>
</gene>
<evidence type="ECO:0000313" key="8">
    <source>
        <dbReference type="Proteomes" id="UP000620133"/>
    </source>
</evidence>
<dbReference type="InterPro" id="IPR037294">
    <property type="entry name" value="ABC_BtuC-like"/>
</dbReference>
<dbReference type="InterPro" id="IPR001626">
    <property type="entry name" value="ABC_TroCD"/>
</dbReference>
<dbReference type="Pfam" id="PF00950">
    <property type="entry name" value="ABC-3"/>
    <property type="match status" value="1"/>
</dbReference>
<proteinExistence type="inferred from homology"/>
<dbReference type="GO" id="GO:0055085">
    <property type="term" value="P:transmembrane transport"/>
    <property type="evidence" value="ECO:0007669"/>
    <property type="project" value="InterPro"/>
</dbReference>
<accession>A0A7U9XUU3</accession>
<name>A0A7U9XUU3_9MOLU</name>
<dbReference type="AlphaFoldDB" id="A0A7U9XUU3"/>
<protein>
    <submittedName>
        <fullName evidence="7">ABC transporter</fullName>
    </submittedName>
</protein>
<sequence length="268" mass="28952">MIDLLQYDFIVNALFIGITLALSASLLSPYLVLNQQAMIADGLAHVSFAGLVLGVLLSNEALYIAIPFVMIASVLIKYLASTDKMNGDAAIGLVASVSFAIGLILIKKGSGFNISVESMLVGNIFTATKADMIISTIVSVLILIFVLSFYRSLFLMTYDLNYAKFSKIKTNLLGYGLSLLTAFFIVIGVRTIGTLLISALVVFPSIISSQWTKSFKMTILFGLISSLVIVVMGIFIAHPLEIPVGSTIVVLYTLLLILVIGLKKVLRR</sequence>
<dbReference type="PANTHER" id="PTHR30477:SF0">
    <property type="entry name" value="METAL TRANSPORT SYSTEM MEMBRANE PROTEIN TM_0125-RELATED"/>
    <property type="match status" value="1"/>
</dbReference>
<evidence type="ECO:0000256" key="4">
    <source>
        <dbReference type="ARBA" id="ARBA00022989"/>
    </source>
</evidence>
<comment type="subcellular location">
    <subcellularLocation>
        <location evidence="6">Cell membrane</location>
        <topology evidence="6">Multi-pass membrane protein</topology>
    </subcellularLocation>
    <subcellularLocation>
        <location evidence="1">Membrane</location>
        <topology evidence="1">Multi-pass membrane protein</topology>
    </subcellularLocation>
</comment>
<dbReference type="GO" id="GO:0043190">
    <property type="term" value="C:ATP-binding cassette (ABC) transporter complex"/>
    <property type="evidence" value="ECO:0007669"/>
    <property type="project" value="InterPro"/>
</dbReference>